<evidence type="ECO:0000256" key="5">
    <source>
        <dbReference type="SAM" id="Phobius"/>
    </source>
</evidence>
<keyword evidence="4" id="KW-0503">Monooxygenase</keyword>
<dbReference type="EMBL" id="ML742059">
    <property type="protein sequence ID" value="KAE8152077.1"/>
    <property type="molecule type" value="Genomic_DNA"/>
</dbReference>
<keyword evidence="2" id="KW-0274">FAD</keyword>
<reference evidence="7 8" key="1">
    <citation type="submission" date="2019-04" db="EMBL/GenBank/DDBJ databases">
        <title>Friends and foes A comparative genomics study of 23 Aspergillus species from section Flavi.</title>
        <authorList>
            <consortium name="DOE Joint Genome Institute"/>
            <person name="Kjaerbolling I."/>
            <person name="Vesth T."/>
            <person name="Frisvad J.C."/>
            <person name="Nybo J.L."/>
            <person name="Theobald S."/>
            <person name="Kildgaard S."/>
            <person name="Isbrandt T."/>
            <person name="Kuo A."/>
            <person name="Sato A."/>
            <person name="Lyhne E.K."/>
            <person name="Kogle M.E."/>
            <person name="Wiebenga A."/>
            <person name="Kun R.S."/>
            <person name="Lubbers R.J."/>
            <person name="Makela M.R."/>
            <person name="Barry K."/>
            <person name="Chovatia M."/>
            <person name="Clum A."/>
            <person name="Daum C."/>
            <person name="Haridas S."/>
            <person name="He G."/>
            <person name="LaButti K."/>
            <person name="Lipzen A."/>
            <person name="Mondo S."/>
            <person name="Riley R."/>
            <person name="Salamov A."/>
            <person name="Simmons B.A."/>
            <person name="Magnuson J.K."/>
            <person name="Henrissat B."/>
            <person name="Mortensen U.H."/>
            <person name="Larsen T.O."/>
            <person name="Devries R.P."/>
            <person name="Grigoriev I.V."/>
            <person name="Machida M."/>
            <person name="Baker S.E."/>
            <person name="Andersen M.R."/>
        </authorList>
    </citation>
    <scope>NUCLEOTIDE SEQUENCE [LARGE SCALE GENOMIC DNA]</scope>
    <source>
        <strain evidence="7 8">IBT 18842</strain>
    </source>
</reference>
<dbReference type="GO" id="GO:0004497">
    <property type="term" value="F:monooxygenase activity"/>
    <property type="evidence" value="ECO:0007669"/>
    <property type="project" value="UniProtKB-KW"/>
</dbReference>
<dbReference type="SUPFAM" id="SSF51905">
    <property type="entry name" value="FAD/NAD(P)-binding domain"/>
    <property type="match status" value="1"/>
</dbReference>
<keyword evidence="1" id="KW-0285">Flavoprotein</keyword>
<keyword evidence="5" id="KW-0812">Transmembrane</keyword>
<feature type="transmembrane region" description="Helical" evidence="5">
    <location>
        <begin position="387"/>
        <end position="406"/>
    </location>
</feature>
<dbReference type="Pfam" id="PF01494">
    <property type="entry name" value="FAD_binding_3"/>
    <property type="match status" value="1"/>
</dbReference>
<keyword evidence="5" id="KW-0472">Membrane</keyword>
<evidence type="ECO:0000259" key="6">
    <source>
        <dbReference type="Pfam" id="PF01494"/>
    </source>
</evidence>
<dbReference type="PANTHER" id="PTHR46972">
    <property type="entry name" value="MONOOXYGENASE ASQM-RELATED"/>
    <property type="match status" value="1"/>
</dbReference>
<evidence type="ECO:0000256" key="1">
    <source>
        <dbReference type="ARBA" id="ARBA00022630"/>
    </source>
</evidence>
<accession>A0A5N6U0D1</accession>
<gene>
    <name evidence="7" type="ORF">BDV25DRAFT_151701</name>
</gene>
<evidence type="ECO:0000256" key="4">
    <source>
        <dbReference type="ARBA" id="ARBA00023033"/>
    </source>
</evidence>
<evidence type="ECO:0000256" key="3">
    <source>
        <dbReference type="ARBA" id="ARBA00023002"/>
    </source>
</evidence>
<sequence>MAQLNIAIIGAGPAGCILARLLNHPSINITIYEADSSPDSRSQGGTLDLHEQTGLAALQKAGLYDEFLRHARFDGEALLLCDKRLKGYLQFSRGSAEHSRGSPEIDRVVLRRLLLESLPPGLIRWGYKLRSVSEGNVLHFDQGVESGFDLVIGADGVWSRVRRFITPDQPYDSKVSCQLFRIPDAARTAPAADALVNRGSLYAYSDGKSIMGQQLGDGSIQVYAWTTGSREEEPEETDEETIRNRVRDQFSDWAPELRDLLEQATERTDARRIYTLPVGFKWPHKPGVTLIGDAAHVMPPFAGEGVNLAFGDAMKLADEIRSFVGNDKVVLDDVLRGYEEDLFRRAGLAQELSVGIMQDMFFTPGAPRTVIEKYMMRMVKFRTSPRVYSAAYPLIAAGVYSYYLGFKLFR</sequence>
<evidence type="ECO:0000313" key="7">
    <source>
        <dbReference type="EMBL" id="KAE8152077.1"/>
    </source>
</evidence>
<dbReference type="InterPro" id="IPR002938">
    <property type="entry name" value="FAD-bd"/>
</dbReference>
<name>A0A5N6U0D1_ASPAV</name>
<dbReference type="Gene3D" id="3.50.50.60">
    <property type="entry name" value="FAD/NAD(P)-binding domain"/>
    <property type="match status" value="1"/>
</dbReference>
<protein>
    <recommendedName>
        <fullName evidence="6">FAD-binding domain-containing protein</fullName>
    </recommendedName>
</protein>
<dbReference type="PANTHER" id="PTHR46972:SF1">
    <property type="entry name" value="FAD DEPENDENT OXIDOREDUCTASE DOMAIN-CONTAINING PROTEIN"/>
    <property type="match status" value="1"/>
</dbReference>
<dbReference type="InterPro" id="IPR036188">
    <property type="entry name" value="FAD/NAD-bd_sf"/>
</dbReference>
<feature type="domain" description="FAD-binding" evidence="6">
    <location>
        <begin position="5"/>
        <end position="320"/>
    </location>
</feature>
<keyword evidence="5" id="KW-1133">Transmembrane helix</keyword>
<keyword evidence="3" id="KW-0560">Oxidoreductase</keyword>
<keyword evidence="8" id="KW-1185">Reference proteome</keyword>
<evidence type="ECO:0000313" key="8">
    <source>
        <dbReference type="Proteomes" id="UP000325780"/>
    </source>
</evidence>
<dbReference type="GO" id="GO:0071949">
    <property type="term" value="F:FAD binding"/>
    <property type="evidence" value="ECO:0007669"/>
    <property type="project" value="InterPro"/>
</dbReference>
<organism evidence="7 8">
    <name type="scientific">Aspergillus avenaceus</name>
    <dbReference type="NCBI Taxonomy" id="36643"/>
    <lineage>
        <taxon>Eukaryota</taxon>
        <taxon>Fungi</taxon>
        <taxon>Dikarya</taxon>
        <taxon>Ascomycota</taxon>
        <taxon>Pezizomycotina</taxon>
        <taxon>Eurotiomycetes</taxon>
        <taxon>Eurotiomycetidae</taxon>
        <taxon>Eurotiales</taxon>
        <taxon>Aspergillaceae</taxon>
        <taxon>Aspergillus</taxon>
        <taxon>Aspergillus subgen. Circumdati</taxon>
    </lineage>
</organism>
<dbReference type="AlphaFoldDB" id="A0A5N6U0D1"/>
<dbReference type="PRINTS" id="PR00420">
    <property type="entry name" value="RNGMNOXGNASE"/>
</dbReference>
<evidence type="ECO:0000256" key="2">
    <source>
        <dbReference type="ARBA" id="ARBA00022827"/>
    </source>
</evidence>
<dbReference type="OrthoDB" id="655030at2759"/>
<dbReference type="Proteomes" id="UP000325780">
    <property type="component" value="Unassembled WGS sequence"/>
</dbReference>
<proteinExistence type="predicted"/>